<feature type="non-terminal residue" evidence="1">
    <location>
        <position position="1"/>
    </location>
</feature>
<dbReference type="InterPro" id="IPR043502">
    <property type="entry name" value="DNA/RNA_pol_sf"/>
</dbReference>
<reference evidence="1" key="1">
    <citation type="submission" date="2013-07" db="EMBL/GenBank/DDBJ databases">
        <title>Midgut Transcriptome Profiling of Anoplphora glabripennis, a Lignocellulose Degrading, Wood-Boring Cerambycid.</title>
        <authorList>
            <person name="Scully E.D."/>
            <person name="Hoover K."/>
            <person name="Carlson J.E."/>
            <person name="Tien M."/>
            <person name="Geib S.M."/>
        </authorList>
    </citation>
    <scope>NUCLEOTIDE SEQUENCE</scope>
</reference>
<protein>
    <recommendedName>
        <fullName evidence="2">Reverse transcriptase domain-containing protein</fullName>
    </recommendedName>
</protein>
<name>V5I7R3_ANOGL</name>
<evidence type="ECO:0000313" key="1">
    <source>
        <dbReference type="EMBL" id="JAB62481.1"/>
    </source>
</evidence>
<dbReference type="EMBL" id="GALX01005985">
    <property type="protein sequence ID" value="JAB62481.1"/>
    <property type="molecule type" value="Transcribed_RNA"/>
</dbReference>
<evidence type="ECO:0008006" key="2">
    <source>
        <dbReference type="Google" id="ProtNLM"/>
    </source>
</evidence>
<organism evidence="1">
    <name type="scientific">Anoplophora glabripennis</name>
    <name type="common">Asian longhorn beetle</name>
    <name type="synonym">Anoplophora nobilis</name>
    <dbReference type="NCBI Taxonomy" id="217634"/>
    <lineage>
        <taxon>Eukaryota</taxon>
        <taxon>Metazoa</taxon>
        <taxon>Ecdysozoa</taxon>
        <taxon>Arthropoda</taxon>
        <taxon>Hexapoda</taxon>
        <taxon>Insecta</taxon>
        <taxon>Pterygota</taxon>
        <taxon>Neoptera</taxon>
        <taxon>Endopterygota</taxon>
        <taxon>Coleoptera</taxon>
        <taxon>Polyphaga</taxon>
        <taxon>Cucujiformia</taxon>
        <taxon>Chrysomeloidea</taxon>
        <taxon>Cerambycidae</taxon>
        <taxon>Lamiinae</taxon>
        <taxon>Lamiini</taxon>
        <taxon>Anoplophora</taxon>
    </lineage>
</organism>
<dbReference type="SUPFAM" id="SSF56672">
    <property type="entry name" value="DNA/RNA polymerases"/>
    <property type="match status" value="1"/>
</dbReference>
<accession>V5I7R3</accession>
<dbReference type="AlphaFoldDB" id="V5I7R3"/>
<dbReference type="GO" id="GO:0071897">
    <property type="term" value="P:DNA biosynthetic process"/>
    <property type="evidence" value="ECO:0007669"/>
    <property type="project" value="UniProtKB-ARBA"/>
</dbReference>
<dbReference type="PANTHER" id="PTHR47331">
    <property type="entry name" value="PHD-TYPE DOMAIN-CONTAINING PROTEIN"/>
    <property type="match status" value="1"/>
</dbReference>
<proteinExistence type="predicted"/>
<sequence>FTGDVKQMYRQILIHRCHWDYQRILWRFSPTDPIKDFWLKTVTYGVTSVPFLALRTLIQLANDEAKQFPHASKVLLSDIYVDNLVTGSDSLEVALHLQKELISLLANGDFWLRKWTSNNPLLLESIPYDRRYEHISFDDSNSFGLKVLGLKWIPLRAGFTKPC</sequence>